<feature type="region of interest" description="Disordered" evidence="1">
    <location>
        <begin position="352"/>
        <end position="400"/>
    </location>
</feature>
<feature type="region of interest" description="Disordered" evidence="1">
    <location>
        <begin position="463"/>
        <end position="485"/>
    </location>
</feature>
<name>A0A060SHT0_PYCCI</name>
<comment type="caution">
    <text evidence="2">The sequence shown here is derived from an EMBL/GenBank/DDBJ whole genome shotgun (WGS) entry which is preliminary data.</text>
</comment>
<feature type="compositionally biased region" description="Low complexity" evidence="1">
    <location>
        <begin position="46"/>
        <end position="63"/>
    </location>
</feature>
<feature type="region of interest" description="Disordered" evidence="1">
    <location>
        <begin position="1"/>
        <end position="93"/>
    </location>
</feature>
<gene>
    <name evidence="2" type="ORF">BN946_scf184920.g53</name>
</gene>
<accession>A0A060SHT0</accession>
<proteinExistence type="predicted"/>
<feature type="compositionally biased region" description="Low complexity" evidence="1">
    <location>
        <begin position="73"/>
        <end position="82"/>
    </location>
</feature>
<feature type="compositionally biased region" description="Low complexity" evidence="1">
    <location>
        <begin position="465"/>
        <end position="482"/>
    </location>
</feature>
<dbReference type="OMA" id="FETHAHS"/>
<sequence length="497" mass="53631">MSSSNRLPVLPPLPNTRIFNFPTPVTPPAPSPLSTPSHGHVPQYGSSPASPSSSNHFLSSAAAQQSTLGAINAQAHGHQQQPQQPPLPALSGASFAPLDNLGWETSATGDTSTPEATNSVAVASHSSVLPQKFIDNLSNDLNLLEAQNDQMHLFVDLGSVQPALSPADLATRLYILGAIFALGAEQKRAAVEAAKSVQNLPALFTDLKIRLENTFVFTSQQRDNIRAIVQDHIFQPNRTEFKTMFTDIEIILEKDQEKMALQNVYGNPWRMKQLTTLIKGTCSGVRNHYRREICESIDETGKKKCSLSEFTYRTAMKYKLGGAGTQLDPTYSVHIALLRRFAIDHPLLRGAAEKEDAVDDDGDAGEDGSVSHTTAEDPEGGPPLKKQKASRATGKRPSKGDDFWSQVDAWFAEKVAAMGPRLMAPSWRGLIDNIVQQDEIDYPNDSGTLALVTIPGHSVLPEGQGRSSAAANAANAGGLSARPTPRRMGAHLLNLLN</sequence>
<dbReference type="STRING" id="5643.A0A060SHT0"/>
<dbReference type="HOGENOM" id="CLU_548759_0_0_1"/>
<feature type="compositionally biased region" description="Pro residues" evidence="1">
    <location>
        <begin position="24"/>
        <end position="33"/>
    </location>
</feature>
<evidence type="ECO:0000256" key="1">
    <source>
        <dbReference type="SAM" id="MobiDB-lite"/>
    </source>
</evidence>
<dbReference type="OrthoDB" id="3269273at2759"/>
<dbReference type="AlphaFoldDB" id="A0A060SHT0"/>
<keyword evidence="3" id="KW-1185">Reference proteome</keyword>
<reference evidence="2" key="1">
    <citation type="submission" date="2014-01" db="EMBL/GenBank/DDBJ databases">
        <title>The genome of the white-rot fungus Pycnoporus cinnabarinus: a basidiomycete model with a versatile arsenal for lignocellulosic biomass breakdown.</title>
        <authorList>
            <person name="Levasseur A."/>
            <person name="Lomascolo A."/>
            <person name="Ruiz-Duenas F.J."/>
            <person name="Uzan E."/>
            <person name="Piumi F."/>
            <person name="Kues U."/>
            <person name="Ram A.F.J."/>
            <person name="Murat C."/>
            <person name="Haon M."/>
            <person name="Benoit I."/>
            <person name="Arfi Y."/>
            <person name="Chevret D."/>
            <person name="Drula E."/>
            <person name="Kwon M.J."/>
            <person name="Gouret P."/>
            <person name="Lesage-Meessen L."/>
            <person name="Lombard V."/>
            <person name="Mariette J."/>
            <person name="Noirot C."/>
            <person name="Park J."/>
            <person name="Patyshakuliyeva A."/>
            <person name="Wieneger R.A.B."/>
            <person name="Wosten H.A.B."/>
            <person name="Martin F."/>
            <person name="Coutinho P.M."/>
            <person name="de Vries R."/>
            <person name="Martinez A.T."/>
            <person name="Klopp C."/>
            <person name="Pontarotti P."/>
            <person name="Henrissat B."/>
            <person name="Record E."/>
        </authorList>
    </citation>
    <scope>NUCLEOTIDE SEQUENCE [LARGE SCALE GENOMIC DNA]</scope>
    <source>
        <strain evidence="2">BRFM137</strain>
    </source>
</reference>
<evidence type="ECO:0000313" key="3">
    <source>
        <dbReference type="Proteomes" id="UP000029665"/>
    </source>
</evidence>
<organism evidence="2 3">
    <name type="scientific">Pycnoporus cinnabarinus</name>
    <name type="common">Cinnabar-red polypore</name>
    <name type="synonym">Trametes cinnabarina</name>
    <dbReference type="NCBI Taxonomy" id="5643"/>
    <lineage>
        <taxon>Eukaryota</taxon>
        <taxon>Fungi</taxon>
        <taxon>Dikarya</taxon>
        <taxon>Basidiomycota</taxon>
        <taxon>Agaricomycotina</taxon>
        <taxon>Agaricomycetes</taxon>
        <taxon>Polyporales</taxon>
        <taxon>Polyporaceae</taxon>
        <taxon>Trametes</taxon>
    </lineage>
</organism>
<protein>
    <submittedName>
        <fullName evidence="2">Uncharacterized protein</fullName>
    </submittedName>
</protein>
<dbReference type="EMBL" id="CCBP010000105">
    <property type="protein sequence ID" value="CDO71769.1"/>
    <property type="molecule type" value="Genomic_DNA"/>
</dbReference>
<feature type="compositionally biased region" description="Acidic residues" evidence="1">
    <location>
        <begin position="356"/>
        <end position="366"/>
    </location>
</feature>
<evidence type="ECO:0000313" key="2">
    <source>
        <dbReference type="EMBL" id="CDO71769.1"/>
    </source>
</evidence>
<feature type="compositionally biased region" description="Basic residues" evidence="1">
    <location>
        <begin position="385"/>
        <end position="397"/>
    </location>
</feature>
<dbReference type="Proteomes" id="UP000029665">
    <property type="component" value="Unassembled WGS sequence"/>
</dbReference>